<evidence type="ECO:0000256" key="7">
    <source>
        <dbReference type="ARBA" id="ARBA00022679"/>
    </source>
</evidence>
<evidence type="ECO:0000256" key="4">
    <source>
        <dbReference type="ARBA" id="ARBA00015486"/>
    </source>
</evidence>
<evidence type="ECO:0000256" key="1">
    <source>
        <dbReference type="ARBA" id="ARBA00005049"/>
    </source>
</evidence>
<dbReference type="HAMAP" id="MF_00230">
    <property type="entry name" value="CobT"/>
    <property type="match status" value="1"/>
</dbReference>
<dbReference type="FunFam" id="3.40.50.10210:FF:000001">
    <property type="entry name" value="Nicotinate-nucleotide--dimethylbenzimidazole phosphoribosyltransferase"/>
    <property type="match status" value="1"/>
</dbReference>
<dbReference type="NCBIfam" id="NF000996">
    <property type="entry name" value="PRK00105.1"/>
    <property type="match status" value="1"/>
</dbReference>
<sequence length="351" mass="35907">MSAHSQPLWQPPAIAPVDPQIAAGIRAVIDGKAKPPGSLGRIEDLALQLGMIRHPGEPRGDNAVLLVFAGDHGLVAEGVSQYPSAVTVAMVMTYLAGRATANAFATANDIDVRVIDIGVAAELPVHPKLIDAKVRMGTANAAREPAMTAEQAADALSRGYRIAVGEIKAGADIIALGEMGIGNTASSALVVHRLAPAPLDDCIGVGAGQDDAGMARKRATITKAAARSDATAPLDVLAEFGGLEIAGMAGAILGAASQRRPVIIDGFISSAAALLAIRLCPAARDYCVFAHRSAERGHDIVLHALDAKPLLDLGLRLGEGTGALLAVPLVRAAARMLTDVASLDDVLAGKI</sequence>
<evidence type="ECO:0000313" key="12">
    <source>
        <dbReference type="Proteomes" id="UP000076574"/>
    </source>
</evidence>
<evidence type="ECO:0000256" key="8">
    <source>
        <dbReference type="ARBA" id="ARBA00030686"/>
    </source>
</evidence>
<comment type="caution">
    <text evidence="11">The sequence shown here is derived from an EMBL/GenBank/DDBJ whole genome shotgun (WGS) entry which is preliminary data.</text>
</comment>
<dbReference type="Gene3D" id="1.10.1610.10">
    <property type="match status" value="1"/>
</dbReference>
<dbReference type="RefSeq" id="WP_068734357.1">
    <property type="nucleotide sequence ID" value="NZ_LVYV01000019.1"/>
</dbReference>
<proteinExistence type="inferred from homology"/>
<dbReference type="PANTHER" id="PTHR43463:SF1">
    <property type="entry name" value="NICOTINATE-NUCLEOTIDE--DIMETHYLBENZIMIDAZOLE PHOSPHORIBOSYLTRANSFERASE"/>
    <property type="match status" value="1"/>
</dbReference>
<dbReference type="CDD" id="cd02439">
    <property type="entry name" value="DMB-PRT_CobT"/>
    <property type="match status" value="1"/>
</dbReference>
<keyword evidence="12" id="KW-1185">Reference proteome</keyword>
<dbReference type="GO" id="GO:0009236">
    <property type="term" value="P:cobalamin biosynthetic process"/>
    <property type="evidence" value="ECO:0007669"/>
    <property type="project" value="UniProtKB-UniRule"/>
</dbReference>
<comment type="function">
    <text evidence="10">Catalyzes the synthesis of alpha-ribazole-5'-phosphate from nicotinate mononucleotide (NAMN) and 5,6-dimethylbenzimidazole (DMB).</text>
</comment>
<evidence type="ECO:0000313" key="11">
    <source>
        <dbReference type="EMBL" id="KZD22612.1"/>
    </source>
</evidence>
<dbReference type="InterPro" id="IPR023195">
    <property type="entry name" value="Nict_dMeBzImd_PRibTrfase_N"/>
</dbReference>
<reference evidence="11 12" key="1">
    <citation type="submission" date="2016-03" db="EMBL/GenBank/DDBJ databases">
        <title>Microsymbionts genomes from the relict species Vavilovia formosa (Stev.) Fed.</title>
        <authorList>
            <person name="Kopat V."/>
            <person name="Chirak E."/>
            <person name="Kimeklis A."/>
            <person name="Andronov E."/>
        </authorList>
    </citation>
    <scope>NUCLEOTIDE SEQUENCE [LARGE SCALE GENOMIC DNA]</scope>
    <source>
        <strain evidence="11 12">Vaf07</strain>
    </source>
</reference>
<evidence type="ECO:0000256" key="9">
    <source>
        <dbReference type="ARBA" id="ARBA00047340"/>
    </source>
</evidence>
<dbReference type="Pfam" id="PF02277">
    <property type="entry name" value="DBI_PRT"/>
    <property type="match status" value="1"/>
</dbReference>
<name>A0A161SPD3_9BRAD</name>
<evidence type="ECO:0000256" key="6">
    <source>
        <dbReference type="ARBA" id="ARBA00022676"/>
    </source>
</evidence>
<keyword evidence="5 10" id="KW-0169">Cobalamin biosynthesis</keyword>
<dbReference type="EC" id="2.4.2.21" evidence="3 10"/>
<dbReference type="EMBL" id="LVYV01000019">
    <property type="protein sequence ID" value="KZD22612.1"/>
    <property type="molecule type" value="Genomic_DNA"/>
</dbReference>
<evidence type="ECO:0000256" key="5">
    <source>
        <dbReference type="ARBA" id="ARBA00022573"/>
    </source>
</evidence>
<gene>
    <name evidence="10" type="primary">cobT</name>
    <name evidence="11" type="ORF">A4A58_29105</name>
</gene>
<dbReference type="NCBIfam" id="TIGR03160">
    <property type="entry name" value="cobT_DBIPRT"/>
    <property type="match status" value="1"/>
</dbReference>
<keyword evidence="7 10" id="KW-0808">Transferase</keyword>
<comment type="catalytic activity">
    <reaction evidence="9 10">
        <text>5,6-dimethylbenzimidazole + nicotinate beta-D-ribonucleotide = alpha-ribazole 5'-phosphate + nicotinate + H(+)</text>
        <dbReference type="Rhea" id="RHEA:11196"/>
        <dbReference type="ChEBI" id="CHEBI:15378"/>
        <dbReference type="ChEBI" id="CHEBI:15890"/>
        <dbReference type="ChEBI" id="CHEBI:32544"/>
        <dbReference type="ChEBI" id="CHEBI:57502"/>
        <dbReference type="ChEBI" id="CHEBI:57918"/>
        <dbReference type="EC" id="2.4.2.21"/>
    </reaction>
</comment>
<dbReference type="GO" id="GO:0008939">
    <property type="term" value="F:nicotinate-nucleotide-dimethylbenzimidazole phosphoribosyltransferase activity"/>
    <property type="evidence" value="ECO:0007669"/>
    <property type="project" value="UniProtKB-UniRule"/>
</dbReference>
<dbReference type="Proteomes" id="UP000076574">
    <property type="component" value="Unassembled WGS sequence"/>
</dbReference>
<dbReference type="InterPro" id="IPR017846">
    <property type="entry name" value="Nict_dMeBzImd_PRibTrfase_bact"/>
</dbReference>
<dbReference type="AlphaFoldDB" id="A0A161SPD3"/>
<organism evidence="11 12">
    <name type="scientific">Tardiphaga robiniae</name>
    <dbReference type="NCBI Taxonomy" id="943830"/>
    <lineage>
        <taxon>Bacteria</taxon>
        <taxon>Pseudomonadati</taxon>
        <taxon>Pseudomonadota</taxon>
        <taxon>Alphaproteobacteria</taxon>
        <taxon>Hyphomicrobiales</taxon>
        <taxon>Nitrobacteraceae</taxon>
        <taxon>Tardiphaga</taxon>
    </lineage>
</organism>
<dbReference type="OrthoDB" id="9781491at2"/>
<dbReference type="SUPFAM" id="SSF52733">
    <property type="entry name" value="Nicotinate mononucleotide:5,6-dimethylbenzimidazole phosphoribosyltransferase (CobT)"/>
    <property type="match status" value="1"/>
</dbReference>
<dbReference type="Gene3D" id="3.40.50.10210">
    <property type="match status" value="1"/>
</dbReference>
<evidence type="ECO:0000256" key="10">
    <source>
        <dbReference type="HAMAP-Rule" id="MF_00230"/>
    </source>
</evidence>
<dbReference type="PANTHER" id="PTHR43463">
    <property type="entry name" value="NICOTINATE-NUCLEOTIDE--DIMETHYLBENZIMIDAZOLE PHOSPHORIBOSYLTRANSFERASE"/>
    <property type="match status" value="1"/>
</dbReference>
<comment type="pathway">
    <text evidence="1 10">Nucleoside biosynthesis; alpha-ribazole biosynthesis; alpha-ribazole from 5,6-dimethylbenzimidazole: step 1/2.</text>
</comment>
<feature type="active site" description="Proton acceptor" evidence="10">
    <location>
        <position position="319"/>
    </location>
</feature>
<dbReference type="UniPathway" id="UPA00061">
    <property type="reaction ID" value="UER00516"/>
</dbReference>
<protein>
    <recommendedName>
        <fullName evidence="4 10">Nicotinate-nucleotide--dimethylbenzimidazole phosphoribosyltransferase</fullName>
        <shortName evidence="10">NN:DBI PRT</shortName>
        <ecNumber evidence="3 10">2.4.2.21</ecNumber>
    </recommendedName>
    <alternativeName>
        <fullName evidence="8 10">N(1)-alpha-phosphoribosyltransferase</fullName>
    </alternativeName>
</protein>
<dbReference type="InterPro" id="IPR036087">
    <property type="entry name" value="Nict_dMeBzImd_PRibTrfase_sf"/>
</dbReference>
<keyword evidence="6 10" id="KW-0328">Glycosyltransferase</keyword>
<dbReference type="InterPro" id="IPR003200">
    <property type="entry name" value="Nict_dMeBzImd_PRibTrfase"/>
</dbReference>
<accession>A0A161SPD3</accession>
<evidence type="ECO:0000256" key="3">
    <source>
        <dbReference type="ARBA" id="ARBA00011991"/>
    </source>
</evidence>
<dbReference type="STRING" id="943830.A4A58_29105"/>
<evidence type="ECO:0000256" key="2">
    <source>
        <dbReference type="ARBA" id="ARBA00007110"/>
    </source>
</evidence>
<comment type="similarity">
    <text evidence="2 10">Belongs to the CobT family.</text>
</comment>